<dbReference type="Pfam" id="PF13495">
    <property type="entry name" value="Phage_int_SAM_4"/>
    <property type="match status" value="1"/>
</dbReference>
<protein>
    <submittedName>
        <fullName evidence="6">Integrase</fullName>
    </submittedName>
</protein>
<evidence type="ECO:0000256" key="3">
    <source>
        <dbReference type="PROSITE-ProRule" id="PRU01248"/>
    </source>
</evidence>
<dbReference type="AlphaFoldDB" id="A0A1C2JEM1"/>
<evidence type="ECO:0000313" key="7">
    <source>
        <dbReference type="Proteomes" id="UP000094893"/>
    </source>
</evidence>
<dbReference type="OrthoDB" id="5293311at2"/>
<evidence type="ECO:0000313" key="8">
    <source>
        <dbReference type="Proteomes" id="UP000095008"/>
    </source>
</evidence>
<organism evidence="6 8">
    <name type="scientific">Acidithiobacillus thiooxidans</name>
    <name type="common">Thiobacillus thiooxidans</name>
    <dbReference type="NCBI Taxonomy" id="930"/>
    <lineage>
        <taxon>Bacteria</taxon>
        <taxon>Pseudomonadati</taxon>
        <taxon>Pseudomonadota</taxon>
        <taxon>Acidithiobacillia</taxon>
        <taxon>Acidithiobacillales</taxon>
        <taxon>Acidithiobacillaceae</taxon>
        <taxon>Acidithiobacillus</taxon>
    </lineage>
</organism>
<gene>
    <name evidence="6" type="ORF">A6M23_06970</name>
    <name evidence="5" type="ORF">A6P07_12250</name>
</gene>
<dbReference type="GO" id="GO:0003677">
    <property type="term" value="F:DNA binding"/>
    <property type="evidence" value="ECO:0007669"/>
    <property type="project" value="UniProtKB-UniRule"/>
</dbReference>
<sequence length="139" mass="15953">MKNTRPDPSNPPKLLDQLRARIRTMHYSIRTEEVYTDWVRRFILFYRKRHPQNMGVAEVEAFLSYLANERHVSSSTQNQAKAALLFLYKQVLNIDLPRLENITNAKPSQHLPVVLTPIGLAFGFDVRAVRSCEAAGLTC</sequence>
<feature type="domain" description="Core-binding (CB)" evidence="4">
    <location>
        <begin position="12"/>
        <end position="92"/>
    </location>
</feature>
<evidence type="ECO:0000313" key="5">
    <source>
        <dbReference type="EMBL" id="OCX71369.1"/>
    </source>
</evidence>
<dbReference type="EMBL" id="LWSA01000170">
    <property type="protein sequence ID" value="OCX71369.1"/>
    <property type="molecule type" value="Genomic_DNA"/>
</dbReference>
<name>A0A1C2JEM1_ACITH</name>
<dbReference type="eggNOG" id="COG4974">
    <property type="taxonomic scope" value="Bacteria"/>
</dbReference>
<keyword evidence="8" id="KW-1185">Reference proteome</keyword>
<dbReference type="Gene3D" id="1.10.150.130">
    <property type="match status" value="1"/>
</dbReference>
<evidence type="ECO:0000256" key="1">
    <source>
        <dbReference type="ARBA" id="ARBA00022908"/>
    </source>
</evidence>
<dbReference type="PROSITE" id="PS51900">
    <property type="entry name" value="CB"/>
    <property type="match status" value="1"/>
</dbReference>
<dbReference type="GO" id="GO:0015074">
    <property type="term" value="P:DNA integration"/>
    <property type="evidence" value="ECO:0007669"/>
    <property type="project" value="UniProtKB-KW"/>
</dbReference>
<proteinExistence type="predicted"/>
<dbReference type="Proteomes" id="UP000094893">
    <property type="component" value="Unassembled WGS sequence"/>
</dbReference>
<dbReference type="EMBL" id="LWRY01000048">
    <property type="protein sequence ID" value="OCX74106.1"/>
    <property type="molecule type" value="Genomic_DNA"/>
</dbReference>
<dbReference type="InterPro" id="IPR044068">
    <property type="entry name" value="CB"/>
</dbReference>
<evidence type="ECO:0000256" key="2">
    <source>
        <dbReference type="ARBA" id="ARBA00023125"/>
    </source>
</evidence>
<keyword evidence="2 3" id="KW-0238">DNA-binding</keyword>
<dbReference type="Proteomes" id="UP000095008">
    <property type="component" value="Unassembled WGS sequence"/>
</dbReference>
<dbReference type="InterPro" id="IPR010998">
    <property type="entry name" value="Integrase_recombinase_N"/>
</dbReference>
<reference evidence="6 7" key="1">
    <citation type="journal article" date="2016" name="Int. J. Mol. Sci.">
        <title>Comparative genomics of the extreme acidophile Acidithiobacillus thiooxidans reveals intraspecific divergence and niche adaptation.</title>
        <authorList>
            <person name="Zhang X."/>
            <person name="Feng X."/>
            <person name="Tao J."/>
            <person name="Ma L."/>
            <person name="Xiao Y."/>
            <person name="Liang Y."/>
            <person name="Liu X."/>
            <person name="Yin H."/>
        </authorList>
    </citation>
    <scope>NUCLEOTIDE SEQUENCE [LARGE SCALE GENOMIC DNA]</scope>
    <source>
        <strain evidence="5 7">A02</strain>
        <strain evidence="6">DXS-W</strain>
    </source>
</reference>
<dbReference type="InterPro" id="IPR004107">
    <property type="entry name" value="Integrase_SAM-like_N"/>
</dbReference>
<keyword evidence="1" id="KW-0229">DNA integration</keyword>
<evidence type="ECO:0000313" key="6">
    <source>
        <dbReference type="EMBL" id="OCX74106.1"/>
    </source>
</evidence>
<comment type="caution">
    <text evidence="6">The sequence shown here is derived from an EMBL/GenBank/DDBJ whole genome shotgun (WGS) entry which is preliminary data.</text>
</comment>
<evidence type="ECO:0000259" key="4">
    <source>
        <dbReference type="PROSITE" id="PS51900"/>
    </source>
</evidence>
<accession>A0A1C2JEM1</accession>